<evidence type="ECO:0000313" key="2">
    <source>
        <dbReference type="EMBL" id="GAO37849.1"/>
    </source>
</evidence>
<dbReference type="Pfam" id="PF07812">
    <property type="entry name" value="TfuA"/>
    <property type="match status" value="1"/>
</dbReference>
<reference evidence="2 3" key="1">
    <citation type="submission" date="2015-04" db="EMBL/GenBank/DDBJ databases">
        <title>Whole genome shotgun sequence of Sphingomonas changbaiensis NBRC 104936.</title>
        <authorList>
            <person name="Katano-Makiyama Y."/>
            <person name="Hosoyama A."/>
            <person name="Hashimoto M."/>
            <person name="Noguchi M."/>
            <person name="Tsuchikane K."/>
            <person name="Ohji S."/>
            <person name="Yamazoe A."/>
            <person name="Ichikawa N."/>
            <person name="Kimura A."/>
            <person name="Fujita N."/>
        </authorList>
    </citation>
    <scope>NUCLEOTIDE SEQUENCE [LARGE SCALE GENOMIC DNA]</scope>
    <source>
        <strain evidence="2 3">NBRC 104936</strain>
    </source>
</reference>
<evidence type="ECO:0000313" key="3">
    <source>
        <dbReference type="Proteomes" id="UP000033202"/>
    </source>
</evidence>
<dbReference type="OrthoDB" id="118811at2"/>
<dbReference type="STRING" id="1219043.SCH01S_01_00120"/>
<dbReference type="InterPro" id="IPR012924">
    <property type="entry name" value="TfuA_core"/>
</dbReference>
<evidence type="ECO:0000259" key="1">
    <source>
        <dbReference type="Pfam" id="PF07812"/>
    </source>
</evidence>
<organism evidence="2 3">
    <name type="scientific">Sphingomonas changbaiensis NBRC 104936</name>
    <dbReference type="NCBI Taxonomy" id="1219043"/>
    <lineage>
        <taxon>Bacteria</taxon>
        <taxon>Pseudomonadati</taxon>
        <taxon>Pseudomonadota</taxon>
        <taxon>Alphaproteobacteria</taxon>
        <taxon>Sphingomonadales</taxon>
        <taxon>Sphingomonadaceae</taxon>
        <taxon>Sphingomonas</taxon>
    </lineage>
</organism>
<feature type="domain" description="TfuA-like core" evidence="1">
    <location>
        <begin position="46"/>
        <end position="164"/>
    </location>
</feature>
<dbReference type="EMBL" id="BBWU01000001">
    <property type="protein sequence ID" value="GAO37849.1"/>
    <property type="molecule type" value="Genomic_DNA"/>
</dbReference>
<name>A0A0E9MJW7_9SPHN</name>
<dbReference type="AlphaFoldDB" id="A0A0E9MJW7"/>
<sequence>MNAIVAFLGPSAPSRIDPTIDVRPPAAAGDLLALIVEEPCTVVLLDGVFDARAAVRHKEILALLARGFRVIGAASMGALRAAELDGLGMEGVGRVYEAYRRERITGDDEVALLHVPASMGSHAVTVPLVDVRATIGFALRTRRIGRTTARRMFEAARALHFTERDWPAIFERMAGAGHIVEPTLPPWIDENRVWVKRDDASAALAAAVSRQRPPHPSIHCHATAYVRQLARQVGVELPSFPIS</sequence>
<protein>
    <recommendedName>
        <fullName evidence="1">TfuA-like core domain-containing protein</fullName>
    </recommendedName>
</protein>
<dbReference type="RefSeq" id="WP_052733672.1">
    <property type="nucleotide sequence ID" value="NZ_BBWU01000001.1"/>
</dbReference>
<accession>A0A0E9MJW7</accession>
<dbReference type="Proteomes" id="UP000033202">
    <property type="component" value="Unassembled WGS sequence"/>
</dbReference>
<gene>
    <name evidence="2" type="ORF">SCH01S_01_00120</name>
</gene>
<comment type="caution">
    <text evidence="2">The sequence shown here is derived from an EMBL/GenBank/DDBJ whole genome shotgun (WGS) entry which is preliminary data.</text>
</comment>
<keyword evidence="3" id="KW-1185">Reference proteome</keyword>
<proteinExistence type="predicted"/>